<gene>
    <name evidence="1" type="ORF">A3A64_02555</name>
</gene>
<name>A0A1F6ATA4_9BACT</name>
<reference evidence="1 2" key="1">
    <citation type="journal article" date="2016" name="Nat. Commun.">
        <title>Thousands of microbial genomes shed light on interconnected biogeochemical processes in an aquifer system.</title>
        <authorList>
            <person name="Anantharaman K."/>
            <person name="Brown C.T."/>
            <person name="Hug L.A."/>
            <person name="Sharon I."/>
            <person name="Castelle C.J."/>
            <person name="Probst A.J."/>
            <person name="Thomas B.C."/>
            <person name="Singh A."/>
            <person name="Wilkins M.J."/>
            <person name="Karaoz U."/>
            <person name="Brodie E.L."/>
            <person name="Williams K.H."/>
            <person name="Hubbard S.S."/>
            <person name="Banfield J.F."/>
        </authorList>
    </citation>
    <scope>NUCLEOTIDE SEQUENCE [LARGE SCALE GENOMIC DNA]</scope>
</reference>
<proteinExistence type="predicted"/>
<sequence length="775" mass="85563">MEQLVGIAVFLLAATVSNFLWIPTVHAQTNQPQCRTVTRRTTPAVDDPDIRLTKRGRVDSGEPRSLIDVGGDTDPRAPQLGTLLGGVNTSPNITNVYQVNDYDGASPIVNDHGNNWGVTLMEWGTDPNQTIYAPQTGYQISELYNYTVLYASEHELTLKNTLEDDVVFGYTVHLTDLNVNPVLLEMYNKNEASGRNMLLAIPCGFPVGTALNSAFDAAIRDTGSYMDPRSRKDWWHDPVGASCSGAAPGFVRPLPTQVCKTPGDVVNQPLNVSQVEQLLLNNEGLVQLGQRLGFDFSGNVRPSRNLLDLPELTQYGRWLRAAFPALTPQTIQSQTTNFTNPQYVTGAGRLCVYDPETGELRINEPSNDTYKSVPVPGINLLTQYGTYINTTRGKATRDNQNYQTPTLEMDPALARECETLDSGGPQRLIRVATRGQNSWGGETGTRIPPVIVRITEAFATILNRLTQRDQLTVRAHVLTTQKTPYAETFASNIAGTTTQDLAQASISDGERARLAATGGFAQTFQPASLTYRSQVSGELPNAFDRRISQAGAETIQTRFYLTKVTTDALDFVQCGLLPKTLQPVKCVKDWRVPQYGTLTVPDEVSSFANEHTPPPSPGQGILGMEYLQKYAQDLITRQLSSAERARMMTRIQELIDRYVGTGTWPNSELADPARQRAIQEFAQQNGFNEAFLYALWLEETHAGSVGDYPFGCGGYTDFDDSLNCLVNDPAVQTYIRDPLPEALCTYADGHYPCDFSAHPNFIRNLMSFYDYLTAP</sequence>
<organism evidence="1 2">
    <name type="scientific">Candidatus Gottesmanbacteria bacterium RIFCSPLOWO2_01_FULL_48_11</name>
    <dbReference type="NCBI Taxonomy" id="1798395"/>
    <lineage>
        <taxon>Bacteria</taxon>
        <taxon>Candidatus Gottesmaniibacteriota</taxon>
    </lineage>
</organism>
<accession>A0A1F6ATA4</accession>
<evidence type="ECO:0000313" key="2">
    <source>
        <dbReference type="Proteomes" id="UP000178305"/>
    </source>
</evidence>
<evidence type="ECO:0000313" key="1">
    <source>
        <dbReference type="EMBL" id="OGG27921.1"/>
    </source>
</evidence>
<dbReference type="EMBL" id="MFJY01000032">
    <property type="protein sequence ID" value="OGG27921.1"/>
    <property type="molecule type" value="Genomic_DNA"/>
</dbReference>
<comment type="caution">
    <text evidence="1">The sequence shown here is derived from an EMBL/GenBank/DDBJ whole genome shotgun (WGS) entry which is preliminary data.</text>
</comment>
<protein>
    <submittedName>
        <fullName evidence="1">Uncharacterized protein</fullName>
    </submittedName>
</protein>
<dbReference type="AlphaFoldDB" id="A0A1F6ATA4"/>
<dbReference type="Proteomes" id="UP000178305">
    <property type="component" value="Unassembled WGS sequence"/>
</dbReference>